<name>A0ACC0C3D6_CATRO</name>
<evidence type="ECO:0000313" key="2">
    <source>
        <dbReference type="Proteomes" id="UP001060085"/>
    </source>
</evidence>
<proteinExistence type="predicted"/>
<protein>
    <submittedName>
        <fullName evidence="1">Uncharacterized protein</fullName>
    </submittedName>
</protein>
<keyword evidence="2" id="KW-1185">Reference proteome</keyword>
<comment type="caution">
    <text evidence="1">The sequence shown here is derived from an EMBL/GenBank/DDBJ whole genome shotgun (WGS) entry which is preliminary data.</text>
</comment>
<dbReference type="EMBL" id="CM044702">
    <property type="protein sequence ID" value="KAI5679258.1"/>
    <property type="molecule type" value="Genomic_DNA"/>
</dbReference>
<reference evidence="2" key="1">
    <citation type="journal article" date="2023" name="Nat. Plants">
        <title>Single-cell RNA sequencing provides a high-resolution roadmap for understanding the multicellular compartmentation of specialized metabolism.</title>
        <authorList>
            <person name="Sun S."/>
            <person name="Shen X."/>
            <person name="Li Y."/>
            <person name="Li Y."/>
            <person name="Wang S."/>
            <person name="Li R."/>
            <person name="Zhang H."/>
            <person name="Shen G."/>
            <person name="Guo B."/>
            <person name="Wei J."/>
            <person name="Xu J."/>
            <person name="St-Pierre B."/>
            <person name="Chen S."/>
            <person name="Sun C."/>
        </authorList>
    </citation>
    <scope>NUCLEOTIDE SEQUENCE [LARGE SCALE GENOMIC DNA]</scope>
</reference>
<evidence type="ECO:0000313" key="1">
    <source>
        <dbReference type="EMBL" id="KAI5679258.1"/>
    </source>
</evidence>
<gene>
    <name evidence="1" type="ORF">M9H77_10208</name>
</gene>
<accession>A0ACC0C3D6</accession>
<sequence length="135" mass="14621">MFRASTNLGFSWFFFLAESFEMEGELSDQMSKNKNKKKKEINNNNNNNGGEVEIMALPNNNSLGGGGGGGGLVRQGSITKNNASSCLCSPTNHAGSFRCRLHLRAPSSLQRTKSIEQSTTAIQQQEPHSQSSKPA</sequence>
<organism evidence="1 2">
    <name type="scientific">Catharanthus roseus</name>
    <name type="common">Madagascar periwinkle</name>
    <name type="synonym">Vinca rosea</name>
    <dbReference type="NCBI Taxonomy" id="4058"/>
    <lineage>
        <taxon>Eukaryota</taxon>
        <taxon>Viridiplantae</taxon>
        <taxon>Streptophyta</taxon>
        <taxon>Embryophyta</taxon>
        <taxon>Tracheophyta</taxon>
        <taxon>Spermatophyta</taxon>
        <taxon>Magnoliopsida</taxon>
        <taxon>eudicotyledons</taxon>
        <taxon>Gunneridae</taxon>
        <taxon>Pentapetalae</taxon>
        <taxon>asterids</taxon>
        <taxon>lamiids</taxon>
        <taxon>Gentianales</taxon>
        <taxon>Apocynaceae</taxon>
        <taxon>Rauvolfioideae</taxon>
        <taxon>Vinceae</taxon>
        <taxon>Catharanthinae</taxon>
        <taxon>Catharanthus</taxon>
    </lineage>
</organism>
<dbReference type="Proteomes" id="UP001060085">
    <property type="component" value="Linkage Group LG02"/>
</dbReference>